<evidence type="ECO:0000313" key="3">
    <source>
        <dbReference type="Proteomes" id="UP001251524"/>
    </source>
</evidence>
<keyword evidence="1" id="KW-0812">Transmembrane</keyword>
<evidence type="ECO:0000313" key="2">
    <source>
        <dbReference type="EMBL" id="MDR7135300.1"/>
    </source>
</evidence>
<protein>
    <submittedName>
        <fullName evidence="2">Uncharacterized protein</fullName>
    </submittedName>
</protein>
<evidence type="ECO:0000256" key="1">
    <source>
        <dbReference type="SAM" id="Phobius"/>
    </source>
</evidence>
<accession>A0ABU1WD08</accession>
<feature type="transmembrane region" description="Helical" evidence="1">
    <location>
        <begin position="49"/>
        <end position="67"/>
    </location>
</feature>
<gene>
    <name evidence="2" type="ORF">J2X06_002509</name>
</gene>
<organism evidence="2 3">
    <name type="scientific">Lysobacter niastensis</name>
    <dbReference type="NCBI Taxonomy" id="380629"/>
    <lineage>
        <taxon>Bacteria</taxon>
        <taxon>Pseudomonadati</taxon>
        <taxon>Pseudomonadota</taxon>
        <taxon>Gammaproteobacteria</taxon>
        <taxon>Lysobacterales</taxon>
        <taxon>Lysobacteraceae</taxon>
        <taxon>Lysobacter</taxon>
    </lineage>
</organism>
<sequence>MSAAPTHVNEHAQSSPFSRRPILTGIAVGIAVGVVSLLPHAFLTAEASLAFAAILIALIAGRHPAVVRAPVARVHRFDSCSLVRSWS</sequence>
<name>A0ABU1WD08_9GAMM</name>
<dbReference type="Proteomes" id="UP001251524">
    <property type="component" value="Unassembled WGS sequence"/>
</dbReference>
<reference evidence="2 3" key="1">
    <citation type="submission" date="2023-07" db="EMBL/GenBank/DDBJ databases">
        <title>Sorghum-associated microbial communities from plants grown in Nebraska, USA.</title>
        <authorList>
            <person name="Schachtman D."/>
        </authorList>
    </citation>
    <scope>NUCLEOTIDE SEQUENCE [LARGE SCALE GENOMIC DNA]</scope>
    <source>
        <strain evidence="2 3">BE198</strain>
    </source>
</reference>
<keyword evidence="3" id="KW-1185">Reference proteome</keyword>
<comment type="caution">
    <text evidence="2">The sequence shown here is derived from an EMBL/GenBank/DDBJ whole genome shotgun (WGS) entry which is preliminary data.</text>
</comment>
<dbReference type="RefSeq" id="WP_310062893.1">
    <property type="nucleotide sequence ID" value="NZ_JAVDVY010000002.1"/>
</dbReference>
<feature type="transmembrane region" description="Helical" evidence="1">
    <location>
        <begin position="21"/>
        <end position="43"/>
    </location>
</feature>
<dbReference type="EMBL" id="JAVDVY010000002">
    <property type="protein sequence ID" value="MDR7135300.1"/>
    <property type="molecule type" value="Genomic_DNA"/>
</dbReference>
<keyword evidence="1" id="KW-1133">Transmembrane helix</keyword>
<keyword evidence="1" id="KW-0472">Membrane</keyword>
<proteinExistence type="predicted"/>